<accession>A0A1N7IN73</accession>
<dbReference type="Pfam" id="PF13263">
    <property type="entry name" value="PHP_C"/>
    <property type="match status" value="1"/>
</dbReference>
<dbReference type="PANTHER" id="PTHR40084:SF1">
    <property type="entry name" value="PHOSPHOTRANSFERASE"/>
    <property type="match status" value="1"/>
</dbReference>
<evidence type="ECO:0000313" key="1">
    <source>
        <dbReference type="EMBL" id="SIS38446.1"/>
    </source>
</evidence>
<evidence type="ECO:0000313" key="2">
    <source>
        <dbReference type="Proteomes" id="UP000186795"/>
    </source>
</evidence>
<keyword evidence="2" id="KW-1185">Reference proteome</keyword>
<dbReference type="PANTHER" id="PTHR40084">
    <property type="entry name" value="PHOSPHOHYDROLASE, PHP FAMILY"/>
    <property type="match status" value="1"/>
</dbReference>
<dbReference type="InterPro" id="IPR016195">
    <property type="entry name" value="Pol/histidinol_Pase-like"/>
</dbReference>
<dbReference type="RefSeq" id="WP_076522825.1">
    <property type="nucleotide sequence ID" value="NZ_CP048103.1"/>
</dbReference>
<dbReference type="OrthoDB" id="9810135at2"/>
<dbReference type="AlphaFoldDB" id="A0A1N7IN73"/>
<dbReference type="CDD" id="cd19067">
    <property type="entry name" value="PfuEndoQ-like"/>
    <property type="match status" value="1"/>
</dbReference>
<dbReference type="Proteomes" id="UP000186795">
    <property type="component" value="Unassembled WGS sequence"/>
</dbReference>
<dbReference type="InterPro" id="IPR010994">
    <property type="entry name" value="RuvA_2-like"/>
</dbReference>
<sequence length="402" mass="44503">MTLKSVFADLHIHIGRTEGGLPVKITGARNLTFDNIVQEAAHRKGIRMIGIIDAHSPPVQEEIARNLDEGRYETLSGGGIRYRDTTAILGVEIEVKGAGRGVAHLLAYFPDLDVMRTFSGWMSRHVKNMQLSTQRFHGDLRELEGKVADLGGLLVPAHVFTPFKSVYGSAVDRMSDLLDPDQLAGVELGLSSDSTMADRISELEGFTFLTNSDAHSLPKIGREYNELLISEPCFHELKRALHRQEGRRVLANYGLDPKLGKYHRTRCLNCEELLSPTESGRCEYCGSTKMVRGVADRIDQLADRPTHHPDHRAPYIYQVPLEFIPKLGPKTLQKLLSRFGTEMEILHRASLADIAELAGASVATHIRLARERRLEFEEGGGGSYGRIRSVGKDQGVSGDSSV</sequence>
<name>A0A1N7IN73_9BACL</name>
<proteinExistence type="predicted"/>
<protein>
    <submittedName>
        <fullName evidence="1">TIGR00375 family protein</fullName>
    </submittedName>
</protein>
<dbReference type="Gene3D" id="1.10.150.20">
    <property type="entry name" value="5' to 3' exonuclease, C-terminal subdomain"/>
    <property type="match status" value="1"/>
</dbReference>
<reference evidence="2" key="1">
    <citation type="submission" date="2017-01" db="EMBL/GenBank/DDBJ databases">
        <authorList>
            <person name="Varghese N."/>
            <person name="Submissions S."/>
        </authorList>
    </citation>
    <scope>NUCLEOTIDE SEQUENCE [LARGE SCALE GENOMIC DNA]</scope>
    <source>
        <strain evidence="2">DSM 45196</strain>
    </source>
</reference>
<dbReference type="SUPFAM" id="SSF47781">
    <property type="entry name" value="RuvA domain 2-like"/>
    <property type="match status" value="1"/>
</dbReference>
<dbReference type="Gene3D" id="3.20.20.140">
    <property type="entry name" value="Metal-dependent hydrolases"/>
    <property type="match status" value="1"/>
</dbReference>
<gene>
    <name evidence="1" type="ORF">SAMN05421790_101127</name>
</gene>
<organism evidence="1 2">
    <name type="scientific">Kroppenstedtia eburnea</name>
    <dbReference type="NCBI Taxonomy" id="714067"/>
    <lineage>
        <taxon>Bacteria</taxon>
        <taxon>Bacillati</taxon>
        <taxon>Bacillota</taxon>
        <taxon>Bacilli</taxon>
        <taxon>Bacillales</taxon>
        <taxon>Thermoactinomycetaceae</taxon>
        <taxon>Kroppenstedtia</taxon>
    </lineage>
</organism>
<dbReference type="SUPFAM" id="SSF89550">
    <property type="entry name" value="PHP domain-like"/>
    <property type="match status" value="1"/>
</dbReference>
<dbReference type="EMBL" id="FTOD01000001">
    <property type="protein sequence ID" value="SIS38446.1"/>
    <property type="molecule type" value="Genomic_DNA"/>
</dbReference>